<evidence type="ECO:0000313" key="1">
    <source>
        <dbReference type="EMBL" id="GAI60076.1"/>
    </source>
</evidence>
<accession>X1QZ21</accession>
<comment type="caution">
    <text evidence="1">The sequence shown here is derived from an EMBL/GenBank/DDBJ whole genome shotgun (WGS) entry which is preliminary data.</text>
</comment>
<name>X1QZ21_9ZZZZ</name>
<dbReference type="EMBL" id="BARW01004115">
    <property type="protein sequence ID" value="GAI60076.1"/>
    <property type="molecule type" value="Genomic_DNA"/>
</dbReference>
<reference evidence="1" key="1">
    <citation type="journal article" date="2014" name="Front. Microbiol.">
        <title>High frequency of phylogenetically diverse reductive dehalogenase-homologous genes in deep subseafloor sedimentary metagenomes.</title>
        <authorList>
            <person name="Kawai M."/>
            <person name="Futagami T."/>
            <person name="Toyoda A."/>
            <person name="Takaki Y."/>
            <person name="Nishi S."/>
            <person name="Hori S."/>
            <person name="Arai W."/>
            <person name="Tsubouchi T."/>
            <person name="Morono Y."/>
            <person name="Uchiyama I."/>
            <person name="Ito T."/>
            <person name="Fujiyama A."/>
            <person name="Inagaki F."/>
            <person name="Takami H."/>
        </authorList>
    </citation>
    <scope>NUCLEOTIDE SEQUENCE</scope>
    <source>
        <strain evidence="1">Expedition CK06-06</strain>
    </source>
</reference>
<sequence>PIRVLEYLSLNTGDAVKIIIEKVEEIKPRKRNKK</sequence>
<dbReference type="AlphaFoldDB" id="X1QZ21"/>
<protein>
    <submittedName>
        <fullName evidence="1">Uncharacterized protein</fullName>
    </submittedName>
</protein>
<organism evidence="1">
    <name type="scientific">marine sediment metagenome</name>
    <dbReference type="NCBI Taxonomy" id="412755"/>
    <lineage>
        <taxon>unclassified sequences</taxon>
        <taxon>metagenomes</taxon>
        <taxon>ecological metagenomes</taxon>
    </lineage>
</organism>
<feature type="non-terminal residue" evidence="1">
    <location>
        <position position="1"/>
    </location>
</feature>
<gene>
    <name evidence="1" type="ORF">S12H4_09901</name>
</gene>
<proteinExistence type="predicted"/>